<dbReference type="EMBL" id="CM055107">
    <property type="protein sequence ID" value="KAJ7526693.1"/>
    <property type="molecule type" value="Genomic_DNA"/>
</dbReference>
<comment type="caution">
    <text evidence="1">The sequence shown here is derived from an EMBL/GenBank/DDBJ whole genome shotgun (WGS) entry which is preliminary data.</text>
</comment>
<name>A0ACC2BA61_DIPCM</name>
<gene>
    <name evidence="1" type="ORF">O6H91_16G018900</name>
</gene>
<organism evidence="1 2">
    <name type="scientific">Diphasiastrum complanatum</name>
    <name type="common">Issler's clubmoss</name>
    <name type="synonym">Lycopodium complanatum</name>
    <dbReference type="NCBI Taxonomy" id="34168"/>
    <lineage>
        <taxon>Eukaryota</taxon>
        <taxon>Viridiplantae</taxon>
        <taxon>Streptophyta</taxon>
        <taxon>Embryophyta</taxon>
        <taxon>Tracheophyta</taxon>
        <taxon>Lycopodiopsida</taxon>
        <taxon>Lycopodiales</taxon>
        <taxon>Lycopodiaceae</taxon>
        <taxon>Lycopodioideae</taxon>
        <taxon>Diphasiastrum</taxon>
    </lineage>
</organism>
<reference evidence="2" key="1">
    <citation type="journal article" date="2024" name="Proc. Natl. Acad. Sci. U.S.A.">
        <title>Extraordinary preservation of gene collinearity over three hundred million years revealed in homosporous lycophytes.</title>
        <authorList>
            <person name="Li C."/>
            <person name="Wickell D."/>
            <person name="Kuo L.Y."/>
            <person name="Chen X."/>
            <person name="Nie B."/>
            <person name="Liao X."/>
            <person name="Peng D."/>
            <person name="Ji J."/>
            <person name="Jenkins J."/>
            <person name="Williams M."/>
            <person name="Shu S."/>
            <person name="Plott C."/>
            <person name="Barry K."/>
            <person name="Rajasekar S."/>
            <person name="Grimwood J."/>
            <person name="Han X."/>
            <person name="Sun S."/>
            <person name="Hou Z."/>
            <person name="He W."/>
            <person name="Dai G."/>
            <person name="Sun C."/>
            <person name="Schmutz J."/>
            <person name="Leebens-Mack J.H."/>
            <person name="Li F.W."/>
            <person name="Wang L."/>
        </authorList>
    </citation>
    <scope>NUCLEOTIDE SEQUENCE [LARGE SCALE GENOMIC DNA]</scope>
    <source>
        <strain evidence="2">cv. PW_Plant_1</strain>
    </source>
</reference>
<accession>A0ACC2BA61</accession>
<dbReference type="Proteomes" id="UP001162992">
    <property type="component" value="Chromosome 16"/>
</dbReference>
<keyword evidence="2" id="KW-1185">Reference proteome</keyword>
<protein>
    <submittedName>
        <fullName evidence="1">Uncharacterized protein</fullName>
    </submittedName>
</protein>
<evidence type="ECO:0000313" key="2">
    <source>
        <dbReference type="Proteomes" id="UP001162992"/>
    </source>
</evidence>
<proteinExistence type="predicted"/>
<sequence>MSTNLSERSNDNESGLQGGWRESDGNRMKGCKTNSRVSAVMEAVQFSEVELHQERIENGVKQEDKNTLEAKKSEKNQRSVPFYKLFCFADWLDYVLMAVGTIGACAHGAAIPVFFIFFGRLIDAFGSNYNNPSFMAKEVSKYALCFVYLGLVVLGAAWLEVACWMQSGERQSARMRMKYLKAMLSQDVGYFDTDTTTGEIVNSISSDTILVQDAISEKAGNYIHYMARFFAGFAVGFSSVWQLTLVTLAVVPAIALAGGLYAVVMVGLTSRSQKAYTKAGEIAEEAISQIRTVYSFVGEAKAREQYSKALEMTMELGKRGGLAKGLGVGTTYGLLFGAWALLLWYAGTLVRHGITNGGQAFTTILNVVISGIALGQAAPNLTAFGKAKAAGYNILEMINRTPAIDRNNVEGRILENLQGQIVFQHVSFSYPSRPDVLIFQDFCLTILAGKTVAIVGSSGSGKSTVVSLIERFYDPVSGAVLLDGENIKNLQLRWLRGQIGLVNQEPALFATSLLENILYGKENAGMEEVEAAATAANAHHFIERLPDGYHTQVGERGVQLSGGQKQRIAIARAMLKNPTILLLDEATSALDASSEHTVQEALDRLMIGRTTVVVAHRLSTVRNVDMIAVLNQGKVVEIGTHNQLISKETGAYATLVRLQETAPSRQLDGAAHSRRMSRGSLSQRNFSFHSGMASENDSGSLCMDTERSQQLMSMHKPSTIRLLKLNFPEWHVAVLGSLGAIMAGVETPLFALAISQVLVIFYFPDKEYIKNEVRKYALIFSGATVVTILIYLLQHYFFGIMGERLTKRVREKMFAAILENEVGWFDYEENNSSLVSSRLASDATLVRAAVGDRMSTIIQNIALTVTSFIISFSLEWHVTLVILACFPLMIGAAIGEQLFLKGFGGNLGKAYSRASMVAGEAVGNIRTVAAFSAEEKVLDLFCRELDLPKKRTLVLGQLSGFGYGISQFFMFSSYGLALWYSSTLVRDNKTSFGNVIKAFMVLIMTAFGIAETLALAPDIVKGSRALSFIFEILDRKTAINPDDPRAQEVVSIKGEIELRHVEFAYPARPDVMVFHDLSLKVHAGRSLALVGTSGSGKSSVISLIARFYDPLRGKVMVDGKDIKRLKLRSLRRHIGLVQQEPALFATTIYNNILYGKDGATEAEIVEAAKAANAHNFISALPSGYQTEVGERGVQLSGGQKQRVAIARAVLKDPAILLLDEATSALDAESEKVVQGALDHLMRGRTTVVVAHRLSTVRNADTIAVLQEGLIIEQGRHLELMNKVNGAYVQLVSMQQQQQVR</sequence>
<evidence type="ECO:0000313" key="1">
    <source>
        <dbReference type="EMBL" id="KAJ7526693.1"/>
    </source>
</evidence>